<organism evidence="1 2">
    <name type="scientific">Candidatus Blackburnbacteria bacterium RIFCSPHIGHO2_02_FULL_44_20</name>
    <dbReference type="NCBI Taxonomy" id="1797516"/>
    <lineage>
        <taxon>Bacteria</taxon>
        <taxon>Candidatus Blackburniibacteriota</taxon>
    </lineage>
</organism>
<dbReference type="EMBL" id="MHBZ01000027">
    <property type="protein sequence ID" value="OGY10901.1"/>
    <property type="molecule type" value="Genomic_DNA"/>
</dbReference>
<proteinExistence type="predicted"/>
<accession>A0A1G1V6G3</accession>
<reference evidence="1 2" key="1">
    <citation type="journal article" date="2016" name="Nat. Commun.">
        <title>Thousands of microbial genomes shed light on interconnected biogeochemical processes in an aquifer system.</title>
        <authorList>
            <person name="Anantharaman K."/>
            <person name="Brown C.T."/>
            <person name="Hug L.A."/>
            <person name="Sharon I."/>
            <person name="Castelle C.J."/>
            <person name="Probst A.J."/>
            <person name="Thomas B.C."/>
            <person name="Singh A."/>
            <person name="Wilkins M.J."/>
            <person name="Karaoz U."/>
            <person name="Brodie E.L."/>
            <person name="Williams K.H."/>
            <person name="Hubbard S.S."/>
            <person name="Banfield J.F."/>
        </authorList>
    </citation>
    <scope>NUCLEOTIDE SEQUENCE [LARGE SCALE GENOMIC DNA]</scope>
</reference>
<sequence>MAESGSKRFGTTLLPQKVFLKILWLVVYHFGIEKASVGKTLERLVCLAERDGKQRPWWAGFLSGN</sequence>
<dbReference type="Proteomes" id="UP000178319">
    <property type="component" value="Unassembled WGS sequence"/>
</dbReference>
<comment type="caution">
    <text evidence="1">The sequence shown here is derived from an EMBL/GenBank/DDBJ whole genome shotgun (WGS) entry which is preliminary data.</text>
</comment>
<gene>
    <name evidence="1" type="ORF">A3D26_01690</name>
</gene>
<dbReference type="AlphaFoldDB" id="A0A1G1V6G3"/>
<evidence type="ECO:0000313" key="1">
    <source>
        <dbReference type="EMBL" id="OGY10901.1"/>
    </source>
</evidence>
<evidence type="ECO:0000313" key="2">
    <source>
        <dbReference type="Proteomes" id="UP000178319"/>
    </source>
</evidence>
<name>A0A1G1V6G3_9BACT</name>
<protein>
    <submittedName>
        <fullName evidence="1">Uncharacterized protein</fullName>
    </submittedName>
</protein>